<evidence type="ECO:0000256" key="2">
    <source>
        <dbReference type="ARBA" id="ARBA00022475"/>
    </source>
</evidence>
<dbReference type="InterPro" id="IPR010343">
    <property type="entry name" value="ArAE_1"/>
</dbReference>
<keyword evidence="9" id="KW-1185">Reference proteome</keyword>
<gene>
    <name evidence="8" type="ORF">SAMN02746064_01288</name>
</gene>
<proteinExistence type="predicted"/>
<dbReference type="OrthoDB" id="1653617at2"/>
<dbReference type="PANTHER" id="PTHR30509">
    <property type="entry name" value="P-HYDROXYBENZOIC ACID EFFLUX PUMP SUBUNIT-RELATED"/>
    <property type="match status" value="1"/>
</dbReference>
<keyword evidence="4 7" id="KW-1133">Transmembrane helix</keyword>
<keyword evidence="5 7" id="KW-0472">Membrane</keyword>
<evidence type="ECO:0000256" key="1">
    <source>
        <dbReference type="ARBA" id="ARBA00004651"/>
    </source>
</evidence>
<keyword evidence="6" id="KW-0175">Coiled coil</keyword>
<sequence>MNYKSYKNYRLGMRNVKTAIAVLICLLLGELLNMDSPFYVVIAAMISMESSVMNSFDVGKNRVMGTVLGALLGMGFAYIDPGNLILTSIGITIIIYICNLFKWNKSIVIAGVVFLSIMLEMAEGSILANSLNRIADTILGLGVGLAVNYLIFPYDFEKTIKTQADALVEIIKQDVNDAFCTNEKVDLEKFREALNSLSDEINDYRAEFAMKKKNARSLAEKRKLLERFDSIYTHLKVMDKISKRPVLSDENLQQLEDLHFEGADTYQHESKAFKNVYNYHAEALLEKMKELGIDGACDK</sequence>
<protein>
    <submittedName>
        <fullName evidence="8">Uncharacterized membrane protein YgaE, UPF0421/DUF939 family</fullName>
    </submittedName>
</protein>
<evidence type="ECO:0000256" key="5">
    <source>
        <dbReference type="ARBA" id="ARBA00023136"/>
    </source>
</evidence>
<dbReference type="RefSeq" id="WP_073270292.1">
    <property type="nucleotide sequence ID" value="NZ_FQTU01000007.1"/>
</dbReference>
<feature type="transmembrane region" description="Helical" evidence="7">
    <location>
        <begin position="134"/>
        <end position="152"/>
    </location>
</feature>
<reference evidence="8 9" key="1">
    <citation type="submission" date="2016-11" db="EMBL/GenBank/DDBJ databases">
        <authorList>
            <person name="Jaros S."/>
            <person name="Januszkiewicz K."/>
            <person name="Wedrychowicz H."/>
        </authorList>
    </citation>
    <scope>NUCLEOTIDE SEQUENCE [LARGE SCALE GENOMIC DNA]</scope>
    <source>
        <strain evidence="8 9">DSM 14828</strain>
    </source>
</reference>
<feature type="coiled-coil region" evidence="6">
    <location>
        <begin position="180"/>
        <end position="214"/>
    </location>
</feature>
<name>A0A1M4WMA7_9FIRM</name>
<evidence type="ECO:0000313" key="9">
    <source>
        <dbReference type="Proteomes" id="UP000184251"/>
    </source>
</evidence>
<feature type="transmembrane region" description="Helical" evidence="7">
    <location>
        <begin position="108"/>
        <end position="128"/>
    </location>
</feature>
<dbReference type="STRING" id="1120975.SAMN02746064_01288"/>
<dbReference type="AlphaFoldDB" id="A0A1M4WMA7"/>
<evidence type="ECO:0000313" key="8">
    <source>
        <dbReference type="EMBL" id="SHE82389.1"/>
    </source>
</evidence>
<dbReference type="Pfam" id="PF06081">
    <property type="entry name" value="ArAE_1"/>
    <property type="match status" value="1"/>
</dbReference>
<feature type="transmembrane region" description="Helical" evidence="7">
    <location>
        <begin position="85"/>
        <end position="101"/>
    </location>
</feature>
<evidence type="ECO:0000256" key="4">
    <source>
        <dbReference type="ARBA" id="ARBA00022989"/>
    </source>
</evidence>
<evidence type="ECO:0000256" key="3">
    <source>
        <dbReference type="ARBA" id="ARBA00022692"/>
    </source>
</evidence>
<keyword evidence="2" id="KW-1003">Cell membrane</keyword>
<organism evidence="8 9">
    <name type="scientific">Alkalibacter saccharofermentans DSM 14828</name>
    <dbReference type="NCBI Taxonomy" id="1120975"/>
    <lineage>
        <taxon>Bacteria</taxon>
        <taxon>Bacillati</taxon>
        <taxon>Bacillota</taxon>
        <taxon>Clostridia</taxon>
        <taxon>Eubacteriales</taxon>
        <taxon>Eubacteriaceae</taxon>
        <taxon>Alkalibacter</taxon>
    </lineage>
</organism>
<dbReference type="GO" id="GO:0005886">
    <property type="term" value="C:plasma membrane"/>
    <property type="evidence" value="ECO:0007669"/>
    <property type="project" value="UniProtKB-SubCell"/>
</dbReference>
<evidence type="ECO:0000256" key="7">
    <source>
        <dbReference type="SAM" id="Phobius"/>
    </source>
</evidence>
<dbReference type="PANTHER" id="PTHR30509:SF9">
    <property type="entry name" value="MULTIDRUG RESISTANCE PROTEIN MDTO"/>
    <property type="match status" value="1"/>
</dbReference>
<evidence type="ECO:0000256" key="6">
    <source>
        <dbReference type="SAM" id="Coils"/>
    </source>
</evidence>
<comment type="subcellular location">
    <subcellularLocation>
        <location evidence="1">Cell membrane</location>
        <topology evidence="1">Multi-pass membrane protein</topology>
    </subcellularLocation>
</comment>
<keyword evidence="3 7" id="KW-0812">Transmembrane</keyword>
<accession>A0A1M4WMA7</accession>
<dbReference type="Proteomes" id="UP000184251">
    <property type="component" value="Unassembled WGS sequence"/>
</dbReference>
<feature type="transmembrane region" description="Helical" evidence="7">
    <location>
        <begin position="12"/>
        <end position="32"/>
    </location>
</feature>
<dbReference type="EMBL" id="FQTU01000007">
    <property type="protein sequence ID" value="SHE82389.1"/>
    <property type="molecule type" value="Genomic_DNA"/>
</dbReference>